<evidence type="ECO:0000256" key="4">
    <source>
        <dbReference type="PROSITE-ProRule" id="PRU00125"/>
    </source>
</evidence>
<dbReference type="PROSITE" id="PS50023">
    <property type="entry name" value="LIM_DOMAIN_2"/>
    <property type="match status" value="2"/>
</dbReference>
<feature type="compositionally biased region" description="Acidic residues" evidence="6">
    <location>
        <begin position="356"/>
        <end position="365"/>
    </location>
</feature>
<dbReference type="PROSITE" id="PS00478">
    <property type="entry name" value="LIM_DOMAIN_1"/>
    <property type="match status" value="2"/>
</dbReference>
<dbReference type="SUPFAM" id="SSF57716">
    <property type="entry name" value="Glucocorticoid receptor-like (DNA-binding domain)"/>
    <property type="match status" value="3"/>
</dbReference>
<keyword evidence="5" id="KW-0175">Coiled coil</keyword>
<name>A0A7I4YPA3_HAECO</name>
<evidence type="ECO:0000256" key="5">
    <source>
        <dbReference type="SAM" id="Coils"/>
    </source>
</evidence>
<dbReference type="Gene3D" id="2.10.110.10">
    <property type="entry name" value="Cysteine Rich Protein"/>
    <property type="match status" value="2"/>
</dbReference>
<feature type="region of interest" description="Disordered" evidence="6">
    <location>
        <begin position="260"/>
        <end position="287"/>
    </location>
</feature>
<dbReference type="AlphaFoldDB" id="A0A7I4YPA3"/>
<keyword evidence="8" id="KW-1185">Reference proteome</keyword>
<feature type="domain" description="LIM zinc-binding" evidence="7">
    <location>
        <begin position="801"/>
        <end position="862"/>
    </location>
</feature>
<keyword evidence="2 4" id="KW-0862">Zinc</keyword>
<evidence type="ECO:0000256" key="3">
    <source>
        <dbReference type="ARBA" id="ARBA00023038"/>
    </source>
</evidence>
<keyword evidence="3 4" id="KW-0440">LIM domain</keyword>
<feature type="region of interest" description="Disordered" evidence="6">
    <location>
        <begin position="347"/>
        <end position="378"/>
    </location>
</feature>
<evidence type="ECO:0000313" key="8">
    <source>
        <dbReference type="Proteomes" id="UP000025227"/>
    </source>
</evidence>
<evidence type="ECO:0000313" key="9">
    <source>
        <dbReference type="WBParaSite" id="HCON_00120050-00001"/>
    </source>
</evidence>
<dbReference type="OMA" id="KGDWENS"/>
<evidence type="ECO:0000256" key="6">
    <source>
        <dbReference type="SAM" id="MobiDB-lite"/>
    </source>
</evidence>
<evidence type="ECO:0000256" key="1">
    <source>
        <dbReference type="ARBA" id="ARBA00022723"/>
    </source>
</evidence>
<feature type="coiled-coil region" evidence="5">
    <location>
        <begin position="860"/>
        <end position="887"/>
    </location>
</feature>
<dbReference type="OrthoDB" id="1679758at2759"/>
<sequence length="888" mass="100892">MAEEEDPYAVSSDSDDEESRKPPPKIQIEGRANADINQLKSALTETKDITKDEAVTEELEKLKQATELKKVKQEFEEGKVASSTAEELQQAKAAIAQERQKLTEIGKEKYSKFKDRFENLDSTLEVNLEEKMKRLEKDLVAVGKETLASAKERFEKGAEDTAIEREKVEIERSADMQKVKAAFNRDVSADEAPKDCVVCGRTVYPVERVFANKQLYHNQCFKCAKCEKKLTPTNYNSHQGVLLCKVHMLEVFHPEIAKTMDPANTEEDEHPEDDEDDEFAVTNKPKQLQGVIKSGTSAVQDELAQISSLKSKKGEFESSVKEAANVERLTKVEDEVLQAGKVKANKEKFLTGAQEEGSEEDEEGERDPNIIREDRKKKKEELHFAQVGDLKNKWKTGDVETAELRAADEKKDLELLKTGPSVKERFHERNEAETVVERQWDRSELDTAGAAEARKSFMQGSAFEAAAVEKSAKDLEDLHFKQLQDFKERFERGEGDVDVQKTTVDMTGDVNLGGIKAAFEHGEEEMSPEERAAQKKKEIEAEFLRYKMARRAAAERAKQQAEEGEEGAADVGSIKDRFDTGEAFRTAEMDGKNVDVEIKMAGKAREKFMQIDASGAAPVMPNQGRKEPSKWDKREDRPAAEIINRRAVDNYDDDEGEDAFDIKNLMNKFKHIAEADTTTSALNAEHRAELEALKTEAKTLKQRFEEGIDDDSDLAEEKRRQMQEEFERLKKEREEAQRRLEEERAMEAPKEVEKDDVNIKAEHAAKMAAKWEKIQAKEAKKAEKSRMPEKKVARFVMRPQPKCAICSNTVYRAEQFGCFGLQYHVNCFRCTVCRQALRVERAHRSKDGSLYCHVHFKLLGDDSRHQLEKSLEENNNLEANAVAERSQA</sequence>
<dbReference type="SMART" id="SM00132">
    <property type="entry name" value="LIM"/>
    <property type="match status" value="2"/>
</dbReference>
<feature type="compositionally biased region" description="Acidic residues" evidence="6">
    <location>
        <begin position="264"/>
        <end position="279"/>
    </location>
</feature>
<accession>A0A7I4YPA3</accession>
<dbReference type="WBParaSite" id="HCON_00120050-00001">
    <property type="protein sequence ID" value="HCON_00120050-00001"/>
    <property type="gene ID" value="HCON_00120050"/>
</dbReference>
<keyword evidence="1 4" id="KW-0479">Metal-binding</keyword>
<evidence type="ECO:0000256" key="2">
    <source>
        <dbReference type="ARBA" id="ARBA00022833"/>
    </source>
</evidence>
<dbReference type="Proteomes" id="UP000025227">
    <property type="component" value="Unplaced"/>
</dbReference>
<dbReference type="InterPro" id="IPR001781">
    <property type="entry name" value="Znf_LIM"/>
</dbReference>
<dbReference type="CDD" id="cd09358">
    <property type="entry name" value="LIM_Mical_like"/>
    <property type="match status" value="2"/>
</dbReference>
<feature type="compositionally biased region" description="Acidic residues" evidence="6">
    <location>
        <begin position="1"/>
        <end position="17"/>
    </location>
</feature>
<evidence type="ECO:0000259" key="7">
    <source>
        <dbReference type="PROSITE" id="PS50023"/>
    </source>
</evidence>
<reference evidence="9" key="1">
    <citation type="submission" date="2020-12" db="UniProtKB">
        <authorList>
            <consortium name="WormBaseParasite"/>
        </authorList>
    </citation>
    <scope>IDENTIFICATION</scope>
    <source>
        <strain evidence="9">MHco3</strain>
    </source>
</reference>
<feature type="coiled-coil region" evidence="5">
    <location>
        <begin position="683"/>
        <end position="746"/>
    </location>
</feature>
<feature type="region of interest" description="Disordered" evidence="6">
    <location>
        <begin position="1"/>
        <end position="34"/>
    </location>
</feature>
<dbReference type="GO" id="GO:0046872">
    <property type="term" value="F:metal ion binding"/>
    <property type="evidence" value="ECO:0007669"/>
    <property type="project" value="UniProtKB-KW"/>
</dbReference>
<feature type="domain" description="LIM zinc-binding" evidence="7">
    <location>
        <begin position="194"/>
        <end position="254"/>
    </location>
</feature>
<feature type="region of interest" description="Disordered" evidence="6">
    <location>
        <begin position="554"/>
        <end position="574"/>
    </location>
</feature>
<feature type="coiled-coil region" evidence="5">
    <location>
        <begin position="81"/>
        <end position="145"/>
    </location>
</feature>
<feature type="region of interest" description="Disordered" evidence="6">
    <location>
        <begin position="612"/>
        <end position="638"/>
    </location>
</feature>
<organism evidence="8 9">
    <name type="scientific">Haemonchus contortus</name>
    <name type="common">Barber pole worm</name>
    <dbReference type="NCBI Taxonomy" id="6289"/>
    <lineage>
        <taxon>Eukaryota</taxon>
        <taxon>Metazoa</taxon>
        <taxon>Ecdysozoa</taxon>
        <taxon>Nematoda</taxon>
        <taxon>Chromadorea</taxon>
        <taxon>Rhabditida</taxon>
        <taxon>Rhabditina</taxon>
        <taxon>Rhabditomorpha</taxon>
        <taxon>Strongyloidea</taxon>
        <taxon>Trichostrongylidae</taxon>
        <taxon>Haemonchus</taxon>
    </lineage>
</organism>
<feature type="compositionally biased region" description="Basic and acidic residues" evidence="6">
    <location>
        <begin position="366"/>
        <end position="378"/>
    </location>
</feature>
<protein>
    <submittedName>
        <fullName evidence="9">LIM zinc-binding domain-containing protein</fullName>
    </submittedName>
</protein>
<dbReference type="PANTHER" id="PTHR24206">
    <property type="entry name" value="OS06G0237300 PROTEIN"/>
    <property type="match status" value="1"/>
</dbReference>
<feature type="compositionally biased region" description="Basic and acidic residues" evidence="6">
    <location>
        <begin position="624"/>
        <end position="638"/>
    </location>
</feature>
<proteinExistence type="predicted"/>
<dbReference type="Pfam" id="PF00412">
    <property type="entry name" value="LIM"/>
    <property type="match status" value="2"/>
</dbReference>